<dbReference type="InterPro" id="IPR009915">
    <property type="entry name" value="NnrU_dom"/>
</dbReference>
<evidence type="ECO:0000256" key="3">
    <source>
        <dbReference type="ARBA" id="ARBA00022989"/>
    </source>
</evidence>
<dbReference type="AlphaFoldDB" id="A0A447IM10"/>
<feature type="domain" description="NnrU" evidence="6">
    <location>
        <begin position="8"/>
        <end position="170"/>
    </location>
</feature>
<evidence type="ECO:0000256" key="2">
    <source>
        <dbReference type="ARBA" id="ARBA00022692"/>
    </source>
</evidence>
<dbReference type="Pfam" id="PF07298">
    <property type="entry name" value="NnrU"/>
    <property type="match status" value="1"/>
</dbReference>
<feature type="transmembrane region" description="Helical" evidence="5">
    <location>
        <begin position="38"/>
        <end position="55"/>
    </location>
</feature>
<protein>
    <submittedName>
        <fullName evidence="7">NnrU protein</fullName>
    </submittedName>
</protein>
<dbReference type="Proteomes" id="UP000270743">
    <property type="component" value="Unassembled WGS sequence"/>
</dbReference>
<keyword evidence="2 5" id="KW-0812">Transmembrane</keyword>
<evidence type="ECO:0000256" key="5">
    <source>
        <dbReference type="SAM" id="Phobius"/>
    </source>
</evidence>
<comment type="subcellular location">
    <subcellularLocation>
        <location evidence="1">Membrane</location>
        <topology evidence="1">Multi-pass membrane protein</topology>
    </subcellularLocation>
</comment>
<evidence type="ECO:0000256" key="4">
    <source>
        <dbReference type="ARBA" id="ARBA00023136"/>
    </source>
</evidence>
<keyword evidence="3 5" id="KW-1133">Transmembrane helix</keyword>
<evidence type="ECO:0000313" key="7">
    <source>
        <dbReference type="EMBL" id="VDS08474.1"/>
    </source>
</evidence>
<organism evidence="7 8">
    <name type="scientific">Paracoccus haematequi</name>
    <dbReference type="NCBI Taxonomy" id="2491866"/>
    <lineage>
        <taxon>Bacteria</taxon>
        <taxon>Pseudomonadati</taxon>
        <taxon>Pseudomonadota</taxon>
        <taxon>Alphaproteobacteria</taxon>
        <taxon>Rhodobacterales</taxon>
        <taxon>Paracoccaceae</taxon>
        <taxon>Paracoccus</taxon>
    </lineage>
</organism>
<reference evidence="7 8" key="1">
    <citation type="submission" date="2018-12" db="EMBL/GenBank/DDBJ databases">
        <authorList>
            <person name="Criscuolo A."/>
        </authorList>
    </citation>
    <scope>NUCLEOTIDE SEQUENCE [LARGE SCALE GENOMIC DNA]</scope>
    <source>
        <strain evidence="7">ACIP1116241</strain>
    </source>
</reference>
<dbReference type="EMBL" id="UZWE01000028">
    <property type="protein sequence ID" value="VDS08474.1"/>
    <property type="molecule type" value="Genomic_DNA"/>
</dbReference>
<dbReference type="GO" id="GO:0016020">
    <property type="term" value="C:membrane"/>
    <property type="evidence" value="ECO:0007669"/>
    <property type="project" value="UniProtKB-SubCell"/>
</dbReference>
<keyword evidence="4 5" id="KW-0472">Membrane</keyword>
<keyword evidence="8" id="KW-1185">Reference proteome</keyword>
<sequence length="173" mass="18609">MNGWGEYLAAWACFLGAHMIPALPGPRGWLVARLGRRGYLAAFSLLSIGLLYWLIMAAGRAPYVHLWDQPLWSRWLVNIAMPLAILVAALVVGMSGLIAAFTLWAGAHLVANGDLAHAIFFGGMLVFALSGVARSGLPGAFRVTWQRLVLAVVIWAALLHLHPLVIGVSPLPV</sequence>
<evidence type="ECO:0000256" key="1">
    <source>
        <dbReference type="ARBA" id="ARBA00004141"/>
    </source>
</evidence>
<accession>A0A447IM10</accession>
<evidence type="ECO:0000313" key="8">
    <source>
        <dbReference type="Proteomes" id="UP000270743"/>
    </source>
</evidence>
<evidence type="ECO:0000259" key="6">
    <source>
        <dbReference type="Pfam" id="PF07298"/>
    </source>
</evidence>
<feature type="transmembrane region" description="Helical" evidence="5">
    <location>
        <begin position="148"/>
        <end position="168"/>
    </location>
</feature>
<feature type="transmembrane region" description="Helical" evidence="5">
    <location>
        <begin position="75"/>
        <end position="103"/>
    </location>
</feature>
<proteinExistence type="predicted"/>
<name>A0A447IM10_9RHOB</name>
<dbReference type="OrthoDB" id="7828645at2"/>
<gene>
    <name evidence="7" type="ORF">PARHAE_01658</name>
</gene>
<feature type="transmembrane region" description="Helical" evidence="5">
    <location>
        <begin position="115"/>
        <end position="136"/>
    </location>
</feature>